<dbReference type="InterPro" id="IPR024607">
    <property type="entry name" value="Sulfatase_CS"/>
</dbReference>
<dbReference type="OrthoDB" id="9762324at2"/>
<evidence type="ECO:0000256" key="1">
    <source>
        <dbReference type="ARBA" id="ARBA00008779"/>
    </source>
</evidence>
<keyword evidence="3" id="KW-0378">Hydrolase</keyword>
<dbReference type="EMBL" id="FOXC01000003">
    <property type="protein sequence ID" value="SFP01562.1"/>
    <property type="molecule type" value="Genomic_DNA"/>
</dbReference>
<keyword evidence="9" id="KW-1185">Reference proteome</keyword>
<name>A0A1I5LWE9_9BACI</name>
<dbReference type="Proteomes" id="UP000321547">
    <property type="component" value="Unassembled WGS sequence"/>
</dbReference>
<keyword evidence="2" id="KW-0479">Metal-binding</keyword>
<dbReference type="PROSITE" id="PS00523">
    <property type="entry name" value="SULFATASE_1"/>
    <property type="match status" value="1"/>
</dbReference>
<evidence type="ECO:0000313" key="6">
    <source>
        <dbReference type="EMBL" id="GEM00908.1"/>
    </source>
</evidence>
<evidence type="ECO:0000256" key="2">
    <source>
        <dbReference type="ARBA" id="ARBA00022723"/>
    </source>
</evidence>
<proteinExistence type="inferred from homology"/>
<dbReference type="PANTHER" id="PTHR42693:SF53">
    <property type="entry name" value="ENDO-4-O-SULFATASE"/>
    <property type="match status" value="1"/>
</dbReference>
<dbReference type="GO" id="GO:0046872">
    <property type="term" value="F:metal ion binding"/>
    <property type="evidence" value="ECO:0007669"/>
    <property type="project" value="UniProtKB-KW"/>
</dbReference>
<reference evidence="6 9" key="2">
    <citation type="submission" date="2019-07" db="EMBL/GenBank/DDBJ databases">
        <title>Whole genome shotgun sequence of Halolactibacillus halophilus NBRC 100868.</title>
        <authorList>
            <person name="Hosoyama A."/>
            <person name="Uohara A."/>
            <person name="Ohji S."/>
            <person name="Ichikawa N."/>
        </authorList>
    </citation>
    <scope>NUCLEOTIDE SEQUENCE [LARGE SCALE GENOMIC DNA]</scope>
    <source>
        <strain evidence="6 9">NBRC 100868</strain>
    </source>
</reference>
<evidence type="ECO:0000313" key="8">
    <source>
        <dbReference type="Proteomes" id="UP000242243"/>
    </source>
</evidence>
<evidence type="ECO:0000313" key="9">
    <source>
        <dbReference type="Proteomes" id="UP000321547"/>
    </source>
</evidence>
<dbReference type="EMBL" id="BJWI01000003">
    <property type="protein sequence ID" value="GEM00908.1"/>
    <property type="molecule type" value="Genomic_DNA"/>
</dbReference>
<keyword evidence="4" id="KW-0106">Calcium</keyword>
<dbReference type="InterPro" id="IPR050738">
    <property type="entry name" value="Sulfatase"/>
</dbReference>
<evidence type="ECO:0000256" key="3">
    <source>
        <dbReference type="ARBA" id="ARBA00022801"/>
    </source>
</evidence>
<dbReference type="CDD" id="cd16146">
    <property type="entry name" value="ARS_like"/>
    <property type="match status" value="1"/>
</dbReference>
<dbReference type="AlphaFoldDB" id="A0A1I5LWE9"/>
<dbReference type="PANTHER" id="PTHR42693">
    <property type="entry name" value="ARYLSULFATASE FAMILY MEMBER"/>
    <property type="match status" value="1"/>
</dbReference>
<dbReference type="InterPro" id="IPR017850">
    <property type="entry name" value="Alkaline_phosphatase_core_sf"/>
</dbReference>
<feature type="domain" description="Sulfatase N-terminal" evidence="5">
    <location>
        <begin position="6"/>
        <end position="311"/>
    </location>
</feature>
<evidence type="ECO:0000256" key="4">
    <source>
        <dbReference type="ARBA" id="ARBA00022837"/>
    </source>
</evidence>
<dbReference type="Proteomes" id="UP000242243">
    <property type="component" value="Unassembled WGS sequence"/>
</dbReference>
<dbReference type="STRING" id="306540.SAMN05421839_10321"/>
<gene>
    <name evidence="6" type="primary">arsA</name>
    <name evidence="6" type="ORF">HHA03_04400</name>
    <name evidence="7" type="ORF">SAMN05421839_10321</name>
</gene>
<dbReference type="Gene3D" id="3.30.1120.10">
    <property type="match status" value="1"/>
</dbReference>
<accession>A0A1I5LWE9</accession>
<protein>
    <submittedName>
        <fullName evidence="6 7">Arylsulfatase</fullName>
    </submittedName>
</protein>
<dbReference type="InterPro" id="IPR000917">
    <property type="entry name" value="Sulfatase_N"/>
</dbReference>
<evidence type="ECO:0000313" key="7">
    <source>
        <dbReference type="EMBL" id="SFP01562.1"/>
    </source>
</evidence>
<comment type="similarity">
    <text evidence="1">Belongs to the sulfatase family.</text>
</comment>
<dbReference type="GO" id="GO:0004065">
    <property type="term" value="F:arylsulfatase activity"/>
    <property type="evidence" value="ECO:0007669"/>
    <property type="project" value="TreeGrafter"/>
</dbReference>
<dbReference type="Pfam" id="PF00884">
    <property type="entry name" value="Sulfatase"/>
    <property type="match status" value="1"/>
</dbReference>
<dbReference type="RefSeq" id="WP_159430087.1">
    <property type="nucleotide sequence ID" value="NZ_BJWI01000003.1"/>
</dbReference>
<organism evidence="7 8">
    <name type="scientific">Halolactibacillus halophilus</name>
    <dbReference type="NCBI Taxonomy" id="306540"/>
    <lineage>
        <taxon>Bacteria</taxon>
        <taxon>Bacillati</taxon>
        <taxon>Bacillota</taxon>
        <taxon>Bacilli</taxon>
        <taxon>Bacillales</taxon>
        <taxon>Bacillaceae</taxon>
        <taxon>Halolactibacillus</taxon>
    </lineage>
</organism>
<reference evidence="7 8" key="1">
    <citation type="submission" date="2016-10" db="EMBL/GenBank/DDBJ databases">
        <authorList>
            <person name="de Groot N.N."/>
        </authorList>
    </citation>
    <scope>NUCLEOTIDE SEQUENCE [LARGE SCALE GENOMIC DNA]</scope>
    <source>
        <strain evidence="7 8">DSM 17073</strain>
    </source>
</reference>
<evidence type="ECO:0000259" key="5">
    <source>
        <dbReference type="Pfam" id="PF00884"/>
    </source>
</evidence>
<dbReference type="Gene3D" id="3.40.720.10">
    <property type="entry name" value="Alkaline Phosphatase, subunit A"/>
    <property type="match status" value="1"/>
</dbReference>
<sequence>MKNKKPNIVLILTDDQGYGDIGIHDNEHIETPTLDRLGENSVRFHNFHASPVCAPTRASLLTGRNFLKTGVSHVHGGRDFVNIDEVMLPEVLKDNGYKTAMMGKWHSGKTNAYLPYNRGFDEAWVATLYQHYNCRMDYNGHMVETKGWTTDVLTDLAIDFIDDNSDQPFFLYLPYLGPHEPWEAPDAYVDKYQAKGLSKGLSTIYGMVEQIDQNVGRLFNKLEEKNIMDNTLIIYMSDNGPIGDCSINGSLTQAEMDLRNPPNMRGNKGTIWENGSRVPCFIQYPKKFKPRLITDFASCMDIFPTILDITNSNMLNESLSIDGLSLIPTLEGDSDVPNRFLFNGTHETWWEGRNEEWEVMPTSEKLTFEQQRENISVREGKYKLVKTGLDTYELFDIEEDLQETKDLSLDYPQKTEELKAALKEWYVDLIHSGRSHQIATFYIGYKDEDSTLIPTYAPVHLEGQVKASSHFTYNWTSAGDAQIINVDVLADDYYKLSFKGKVIKPNTIINVQIGEQKVEGTLRLNEQTELGVVKLPKGKTYLTISLKSTSAGEGEAIQFGYPADGIVIEKVNRN</sequence>
<dbReference type="SUPFAM" id="SSF53649">
    <property type="entry name" value="Alkaline phosphatase-like"/>
    <property type="match status" value="1"/>
</dbReference>